<dbReference type="EMBL" id="VTPC01000026">
    <property type="protein sequence ID" value="KAF2906071.1"/>
    <property type="molecule type" value="Genomic_DNA"/>
</dbReference>
<accession>A0A8K0DKV8</accession>
<dbReference type="AlphaFoldDB" id="A0A8K0DKV8"/>
<dbReference type="OrthoDB" id="6344929at2759"/>
<evidence type="ECO:0000313" key="2">
    <source>
        <dbReference type="EMBL" id="KAF2906071.1"/>
    </source>
</evidence>
<gene>
    <name evidence="2" type="ORF">ILUMI_00098</name>
</gene>
<reference evidence="2" key="1">
    <citation type="submission" date="2019-08" db="EMBL/GenBank/DDBJ databases">
        <title>The genome of the North American firefly Photinus pyralis.</title>
        <authorList>
            <consortium name="Photinus pyralis genome working group"/>
            <person name="Fallon T.R."/>
            <person name="Sander Lower S.E."/>
            <person name="Weng J.-K."/>
        </authorList>
    </citation>
    <scope>NUCLEOTIDE SEQUENCE</scope>
    <source>
        <strain evidence="2">TRF0915ILg1</strain>
        <tissue evidence="2">Whole body</tissue>
    </source>
</reference>
<proteinExistence type="predicted"/>
<sequence length="167" mass="19628">MDDEGGDWFADAAEEPPKGEKKPAAPKEASKAESTPAAEAAAAPAADQRPEASLEELLDTEKLLLFKHWIRPRFLQYKYLYNYRHNYYNDVIDYLDKRQKGLSREVPRAQTWAERVLRTYNNKRTREEYFKTLAEDTKLVSHSQLSGSFFHYHSKQYVNRRYSNLLY</sequence>
<evidence type="ECO:0000256" key="1">
    <source>
        <dbReference type="SAM" id="MobiDB-lite"/>
    </source>
</evidence>
<protein>
    <recommendedName>
        <fullName evidence="4">Flightin</fullName>
    </recommendedName>
</protein>
<feature type="compositionally biased region" description="Low complexity" evidence="1">
    <location>
        <begin position="32"/>
        <end position="47"/>
    </location>
</feature>
<feature type="compositionally biased region" description="Basic and acidic residues" evidence="1">
    <location>
        <begin position="15"/>
        <end position="31"/>
    </location>
</feature>
<evidence type="ECO:0000313" key="3">
    <source>
        <dbReference type="Proteomes" id="UP000801492"/>
    </source>
</evidence>
<name>A0A8K0DKV8_IGNLU</name>
<comment type="caution">
    <text evidence="2">The sequence shown here is derived from an EMBL/GenBank/DDBJ whole genome shotgun (WGS) entry which is preliminary data.</text>
</comment>
<evidence type="ECO:0008006" key="4">
    <source>
        <dbReference type="Google" id="ProtNLM"/>
    </source>
</evidence>
<keyword evidence="3" id="KW-1185">Reference proteome</keyword>
<organism evidence="2 3">
    <name type="scientific">Ignelater luminosus</name>
    <name type="common">Cucubano</name>
    <name type="synonym">Pyrophorus luminosus</name>
    <dbReference type="NCBI Taxonomy" id="2038154"/>
    <lineage>
        <taxon>Eukaryota</taxon>
        <taxon>Metazoa</taxon>
        <taxon>Ecdysozoa</taxon>
        <taxon>Arthropoda</taxon>
        <taxon>Hexapoda</taxon>
        <taxon>Insecta</taxon>
        <taxon>Pterygota</taxon>
        <taxon>Neoptera</taxon>
        <taxon>Endopterygota</taxon>
        <taxon>Coleoptera</taxon>
        <taxon>Polyphaga</taxon>
        <taxon>Elateriformia</taxon>
        <taxon>Elateroidea</taxon>
        <taxon>Elateridae</taxon>
        <taxon>Agrypninae</taxon>
        <taxon>Pyrophorini</taxon>
        <taxon>Ignelater</taxon>
    </lineage>
</organism>
<feature type="region of interest" description="Disordered" evidence="1">
    <location>
        <begin position="1"/>
        <end position="50"/>
    </location>
</feature>
<dbReference type="Proteomes" id="UP000801492">
    <property type="component" value="Unassembled WGS sequence"/>
</dbReference>